<proteinExistence type="predicted"/>
<feature type="non-terminal residue" evidence="1">
    <location>
        <position position="62"/>
    </location>
</feature>
<keyword evidence="2" id="KW-1185">Reference proteome</keyword>
<evidence type="ECO:0000313" key="1">
    <source>
        <dbReference type="EMBL" id="MBK1671401.1"/>
    </source>
</evidence>
<comment type="caution">
    <text evidence="1">The sequence shown here is derived from an EMBL/GenBank/DDBJ whole genome shotgun (WGS) entry which is preliminary data.</text>
</comment>
<reference evidence="1 2" key="1">
    <citation type="journal article" date="2020" name="Microorganisms">
        <title>Osmotic Adaptation and Compatible Solute Biosynthesis of Phototrophic Bacteria as Revealed from Genome Analyses.</title>
        <authorList>
            <person name="Imhoff J.F."/>
            <person name="Rahn T."/>
            <person name="Kunzel S."/>
            <person name="Keller A."/>
            <person name="Neulinger S.C."/>
        </authorList>
    </citation>
    <scope>NUCLEOTIDE SEQUENCE [LARGE SCALE GENOMIC DNA]</scope>
    <source>
        <strain evidence="1 2">DSM 9895</strain>
    </source>
</reference>
<dbReference type="EMBL" id="NRRL01000183">
    <property type="protein sequence ID" value="MBK1671401.1"/>
    <property type="molecule type" value="Genomic_DNA"/>
</dbReference>
<gene>
    <name evidence="1" type="ORF">CKO28_25710</name>
</gene>
<evidence type="ECO:0000313" key="2">
    <source>
        <dbReference type="Proteomes" id="UP001296873"/>
    </source>
</evidence>
<accession>A0ABS1DLJ1</accession>
<dbReference type="Proteomes" id="UP001296873">
    <property type="component" value="Unassembled WGS sequence"/>
</dbReference>
<name>A0ABS1DLJ1_9PROT</name>
<sequence>MCLDRRMAEAFIRLDTRLADMALTVRDSAPQGLGMYLRTTQRRRKDGSIVRYLALAENVWNA</sequence>
<organism evidence="1 2">
    <name type="scientific">Rhodovibrio sodomensis</name>
    <dbReference type="NCBI Taxonomy" id="1088"/>
    <lineage>
        <taxon>Bacteria</taxon>
        <taxon>Pseudomonadati</taxon>
        <taxon>Pseudomonadota</taxon>
        <taxon>Alphaproteobacteria</taxon>
        <taxon>Rhodospirillales</taxon>
        <taxon>Rhodovibrionaceae</taxon>
        <taxon>Rhodovibrio</taxon>
    </lineage>
</organism>
<protein>
    <submittedName>
        <fullName evidence="1">Uncharacterized protein</fullName>
    </submittedName>
</protein>